<evidence type="ECO:0000313" key="1">
    <source>
        <dbReference type="EMBL" id="KAJ7539160.1"/>
    </source>
</evidence>
<comment type="caution">
    <text evidence="1">The sequence shown here is derived from an EMBL/GenBank/DDBJ whole genome shotgun (WGS) entry which is preliminary data.</text>
</comment>
<name>A0ACC2CAV8_DIPCM</name>
<keyword evidence="2" id="KW-1185">Reference proteome</keyword>
<evidence type="ECO:0000313" key="2">
    <source>
        <dbReference type="Proteomes" id="UP001162992"/>
    </source>
</evidence>
<proteinExistence type="predicted"/>
<organism evidence="1 2">
    <name type="scientific">Diphasiastrum complanatum</name>
    <name type="common">Issler's clubmoss</name>
    <name type="synonym">Lycopodium complanatum</name>
    <dbReference type="NCBI Taxonomy" id="34168"/>
    <lineage>
        <taxon>Eukaryota</taxon>
        <taxon>Viridiplantae</taxon>
        <taxon>Streptophyta</taxon>
        <taxon>Embryophyta</taxon>
        <taxon>Tracheophyta</taxon>
        <taxon>Lycopodiopsida</taxon>
        <taxon>Lycopodiales</taxon>
        <taxon>Lycopodiaceae</taxon>
        <taxon>Lycopodioideae</taxon>
        <taxon>Diphasiastrum</taxon>
    </lineage>
</organism>
<protein>
    <submittedName>
        <fullName evidence="1">Uncharacterized protein</fullName>
    </submittedName>
</protein>
<dbReference type="Proteomes" id="UP001162992">
    <property type="component" value="Chromosome 11"/>
</dbReference>
<gene>
    <name evidence="1" type="ORF">O6H91_11G079000</name>
</gene>
<dbReference type="EMBL" id="CM055102">
    <property type="protein sequence ID" value="KAJ7539160.1"/>
    <property type="molecule type" value="Genomic_DNA"/>
</dbReference>
<accession>A0ACC2CAV8</accession>
<reference evidence="2" key="1">
    <citation type="journal article" date="2024" name="Proc. Natl. Acad. Sci. U.S.A.">
        <title>Extraordinary preservation of gene collinearity over three hundred million years revealed in homosporous lycophytes.</title>
        <authorList>
            <person name="Li C."/>
            <person name="Wickell D."/>
            <person name="Kuo L.Y."/>
            <person name="Chen X."/>
            <person name="Nie B."/>
            <person name="Liao X."/>
            <person name="Peng D."/>
            <person name="Ji J."/>
            <person name="Jenkins J."/>
            <person name="Williams M."/>
            <person name="Shu S."/>
            <person name="Plott C."/>
            <person name="Barry K."/>
            <person name="Rajasekar S."/>
            <person name="Grimwood J."/>
            <person name="Han X."/>
            <person name="Sun S."/>
            <person name="Hou Z."/>
            <person name="He W."/>
            <person name="Dai G."/>
            <person name="Sun C."/>
            <person name="Schmutz J."/>
            <person name="Leebens-Mack J.H."/>
            <person name="Li F.W."/>
            <person name="Wang L."/>
        </authorList>
    </citation>
    <scope>NUCLEOTIDE SEQUENCE [LARGE SCALE GENOMIC DNA]</scope>
    <source>
        <strain evidence="2">cv. PW_Plant_1</strain>
    </source>
</reference>
<sequence length="1242" mass="139666">MGSAKTAAWLKELPLAPEYHPTEEEFQNPIAYILKIEEEATKYGICKIVPPFGKASKKEVLSNLNSSLVAHQAFASTAKNTSDTPSRSMGGRPNAFKLGQNKDILNNPNVKGVKKGKISTRLQQLGTNLRSSQEASQYPAQKMVWETGEEYTLEQYEAKAKYCAEERLSRLKKTTPLVLETMFWKAVAEKPTYVEYANDIPGTAFANPLVDSTMQRSRKGPAGAFEVHCTKKSSETDCKVIFHSRERLQNLSQSIQKGDSKATDESGEKFVNCTDFELIDSDICRSCEIVPEESQFVENECLKEKKGASRLKLTNSAWNLRYFARSPGSLLRFLPDEVPGVTSPMVYLGMLFSWFAWHIEDHELHSINYLHMGHPKTWYAVPSTAATPFEEVVRVTGYGAFLDSRAALELLGAKTTIMSPEVLIAAGLPCCRLVQNAGEYVVTFPRAYHLGFSHGFNCGEAANFATPAWLTIAKDAALRRASMNHLPMLSHQQLLYSMAMSLPLRPISEYFECEQRYRESCLGEDQINKMFVEDVIHSSDAISRLLEMGLSKCVVLNKNQNVSCNSGVTKHTTVQTPFNAFIDSMNYTSIPAGVGSQFSPSENGVVTLLMNDGHPNSNHKYDVFCDSFPMQPTSDKMDSGYKNDHLLSSLQLLAATYKDESEQENNEDASVDENRCKLDSQNEPRAHIFCLEHALIVQNQLQHFGGSDVLVVCNSRFTDIQNRAKHMAKCMKVMHAWKDHPISEAFPAQLKLLKAVQEHEEGENQTNLNWVTLLPMTADQTGANMTNMAMASSCYGTQDVQLTLKKSKQESISSRASKKRKEDVPDNEVPPQKLRSLENNHDPSTLVPQIPEEDEEQISNIKNTLNDSLEMISGTRTLKEKFETLLQPDLRKKIIIRLKQHPDGHLTLERKQTKLESKSNISDRSGRDCTGNEFGYSHFRADCSGQDEQDAPETYQRISDTKENQETCYKSYTRPISFCSKLEDSVDNSCCSQGHQIMKDDRKDGLLQPALECQVLSLSSGKHLVLRGKSTRSHAITQNNLETPAQVTDGNMNIITNPHLQKKAETSHYCENTNDYYCGPKTRLQSRHSDGIIKSYEIAQTGPNGALTTESFMKSDSHGTAELLLGSNQNEHMCDIDGCTMSFFTKKELSKHKNNNCTIEGCGKQYSTHKYLVQHQRVHVDKWPLKCTWVGCSKSFKWAWARTEHMRVHTGARPYSCSVCNKTYRFLSDFSRHKRTTGHNTK</sequence>